<dbReference type="PANTHER" id="PTHR38698:SF1">
    <property type="entry name" value="FUNGAL PROTEIN"/>
    <property type="match status" value="1"/>
</dbReference>
<dbReference type="STRING" id="1093900.A0A507BJ25"/>
<feature type="compositionally biased region" description="Low complexity" evidence="1">
    <location>
        <begin position="235"/>
        <end position="244"/>
    </location>
</feature>
<name>A0A507BJ25_9PEZI</name>
<feature type="compositionally biased region" description="Polar residues" evidence="1">
    <location>
        <begin position="35"/>
        <end position="47"/>
    </location>
</feature>
<accession>A0A507BJ25</accession>
<sequence length="501" mass="53567">MSGRRDSLSPPEKTGTVDPGAHELESSDSDDHFSDAQSAPSRESQAASPIPKLRVEKISDEPSYGEVPGTDAYKMREGDAEPDEIAVIPDESDKASGESRSQSGTPSGGVIPTTVVEETADTEGSETHPEKHHRSDPPPDLVLKADGNLEMGKDASALVETPISPPLKSPSTGRTRRRSSIVPKSPGLASPTSRNVGLAAPGDEEEDEDFGDDFDDFEEGGEDDDFGDFDDGFEEPASAPAAAPAAPPPVQPLSIPIPDFEGLDADEILSVTEPYLNALYSTPDDDDSIPTLPPLPRDVNPVFLTPRSASLWSQLVAPPPLQPPDWIRSRIRRLFLVSLGVPVDLDEILPASKQKKLVLPSLAVPARRDSPRTSSDSRRSGVSRLKQAAANNGSSTSVDSQGKPREPSSSGGKGGKRRGPPPAPELDLVAGRQLCQTTDEALDGMTDAELGAHVARLEAMEGTAREVLEYWTKRTDEKIGDREAFEGVIENLVKHARKVRK</sequence>
<comment type="caution">
    <text evidence="2">The sequence shown here is derived from an EMBL/GenBank/DDBJ whole genome shotgun (WGS) entry which is preliminary data.</text>
</comment>
<keyword evidence="3" id="KW-1185">Reference proteome</keyword>
<feature type="compositionally biased region" description="Basic and acidic residues" evidence="1">
    <location>
        <begin position="125"/>
        <end position="137"/>
    </location>
</feature>
<dbReference type="PANTHER" id="PTHR38698">
    <property type="entry name" value="EXPRESSED PROTEIN"/>
    <property type="match status" value="1"/>
</dbReference>
<dbReference type="OrthoDB" id="5378975at2759"/>
<feature type="compositionally biased region" description="Basic and acidic residues" evidence="1">
    <location>
        <begin position="366"/>
        <end position="379"/>
    </location>
</feature>
<dbReference type="GeneID" id="41971056"/>
<dbReference type="RefSeq" id="XP_030998379.1">
    <property type="nucleotide sequence ID" value="XM_031137928.1"/>
</dbReference>
<feature type="compositionally biased region" description="Polar residues" evidence="1">
    <location>
        <begin position="389"/>
        <end position="400"/>
    </location>
</feature>
<reference evidence="2 3" key="1">
    <citation type="submission" date="2019-06" db="EMBL/GenBank/DDBJ databases">
        <title>Draft genome sequence of the filamentous fungus Phialemoniopsis curvata isolated from diesel fuel.</title>
        <authorList>
            <person name="Varaljay V.A."/>
            <person name="Lyon W.J."/>
            <person name="Crouch A.L."/>
            <person name="Drake C.E."/>
            <person name="Hollomon J.M."/>
            <person name="Nadeau L.J."/>
            <person name="Nunn H.S."/>
            <person name="Stevenson B.S."/>
            <person name="Bojanowski C.L."/>
            <person name="Crookes-Goodson W.J."/>
        </authorList>
    </citation>
    <scope>NUCLEOTIDE SEQUENCE [LARGE SCALE GENOMIC DNA]</scope>
    <source>
        <strain evidence="2 3">D216</strain>
    </source>
</reference>
<feature type="compositionally biased region" description="Basic and acidic residues" evidence="1">
    <location>
        <begin position="20"/>
        <end position="34"/>
    </location>
</feature>
<feature type="compositionally biased region" description="Acidic residues" evidence="1">
    <location>
        <begin position="202"/>
        <end position="234"/>
    </location>
</feature>
<dbReference type="Proteomes" id="UP000319257">
    <property type="component" value="Unassembled WGS sequence"/>
</dbReference>
<evidence type="ECO:0000256" key="1">
    <source>
        <dbReference type="SAM" id="MobiDB-lite"/>
    </source>
</evidence>
<protein>
    <submittedName>
        <fullName evidence="2">Uncharacterized protein</fullName>
    </submittedName>
</protein>
<dbReference type="Pfam" id="PF17104">
    <property type="entry name" value="YBL010C_LAA2"/>
    <property type="match status" value="1"/>
</dbReference>
<dbReference type="InterPro" id="IPR031355">
    <property type="entry name" value="YBL010C/LAA2-like"/>
</dbReference>
<evidence type="ECO:0000313" key="2">
    <source>
        <dbReference type="EMBL" id="TPX16668.1"/>
    </source>
</evidence>
<feature type="region of interest" description="Disordered" evidence="1">
    <location>
        <begin position="363"/>
        <end position="426"/>
    </location>
</feature>
<evidence type="ECO:0000313" key="3">
    <source>
        <dbReference type="Proteomes" id="UP000319257"/>
    </source>
</evidence>
<dbReference type="AlphaFoldDB" id="A0A507BJ25"/>
<feature type="region of interest" description="Disordered" evidence="1">
    <location>
        <begin position="1"/>
        <end position="258"/>
    </location>
</feature>
<dbReference type="EMBL" id="SKBQ01000016">
    <property type="protein sequence ID" value="TPX16668.1"/>
    <property type="molecule type" value="Genomic_DNA"/>
</dbReference>
<dbReference type="InParanoid" id="A0A507BJ25"/>
<proteinExistence type="predicted"/>
<organism evidence="2 3">
    <name type="scientific">Thyridium curvatum</name>
    <dbReference type="NCBI Taxonomy" id="1093900"/>
    <lineage>
        <taxon>Eukaryota</taxon>
        <taxon>Fungi</taxon>
        <taxon>Dikarya</taxon>
        <taxon>Ascomycota</taxon>
        <taxon>Pezizomycotina</taxon>
        <taxon>Sordariomycetes</taxon>
        <taxon>Sordariomycetidae</taxon>
        <taxon>Thyridiales</taxon>
        <taxon>Thyridiaceae</taxon>
        <taxon>Thyridium</taxon>
    </lineage>
</organism>
<gene>
    <name evidence="2" type="ORF">E0L32_003609</name>
</gene>